<dbReference type="RefSeq" id="WP_088532147.1">
    <property type="nucleotide sequence ID" value="NZ_AQHF01000017.1"/>
</dbReference>
<comment type="caution">
    <text evidence="3">The sequence shown here is derived from an EMBL/GenBank/DDBJ whole genome shotgun (WGS) entry which is preliminary data.</text>
</comment>
<dbReference type="AlphaFoldDB" id="A0A8I0MRX4"/>
<dbReference type="GO" id="GO:0016740">
    <property type="term" value="F:transferase activity"/>
    <property type="evidence" value="ECO:0007669"/>
    <property type="project" value="InterPro"/>
</dbReference>
<protein>
    <recommendedName>
        <fullName evidence="5">Chloramphenicol phosphotransferase</fullName>
    </recommendedName>
</protein>
<evidence type="ECO:0000256" key="1">
    <source>
        <dbReference type="PIRSR" id="PIRSR007531-1"/>
    </source>
</evidence>
<sequence length="182" mass="20652">MACIFLNGVSSSGKSSIAREFQALASEPYFHFSMDDFLFNFPAKYRQDALLLAKIDENSSNDILQGFHRSIFALTESNIDIIVDAVFSEEIFYHAACQDNLSKFDAYIVGVHCDPAVLASREQQRADRPIGLSIQQIPTTHNFLDYDLEVDTTRNSASLCAQEIFEYVQQHKPKRRCNTIEI</sequence>
<dbReference type="EMBL" id="AQHF01000017">
    <property type="protein sequence ID" value="MBE0344662.1"/>
    <property type="molecule type" value="Genomic_DNA"/>
</dbReference>
<dbReference type="InterPro" id="IPR012853">
    <property type="entry name" value="CPT"/>
</dbReference>
<dbReference type="InterPro" id="IPR027417">
    <property type="entry name" value="P-loop_NTPase"/>
</dbReference>
<keyword evidence="4" id="KW-1185">Reference proteome</keyword>
<accession>A0A8I0MRX4</accession>
<proteinExistence type="predicted"/>
<feature type="active site" evidence="1">
    <location>
        <position position="35"/>
    </location>
</feature>
<evidence type="ECO:0000313" key="4">
    <source>
        <dbReference type="Proteomes" id="UP000660708"/>
    </source>
</evidence>
<name>A0A8I0MRX4_9GAMM</name>
<dbReference type="Gene3D" id="3.40.50.300">
    <property type="entry name" value="P-loop containing nucleotide triphosphate hydrolases"/>
    <property type="match status" value="1"/>
</dbReference>
<dbReference type="SUPFAM" id="SSF52540">
    <property type="entry name" value="P-loop containing nucleoside triphosphate hydrolases"/>
    <property type="match status" value="1"/>
</dbReference>
<evidence type="ECO:0000256" key="2">
    <source>
        <dbReference type="PIRSR" id="PIRSR007531-2"/>
    </source>
</evidence>
<evidence type="ECO:0000313" key="3">
    <source>
        <dbReference type="EMBL" id="MBE0344662.1"/>
    </source>
</evidence>
<gene>
    <name evidence="3" type="ORF">PPEP_a2293</name>
</gene>
<dbReference type="Pfam" id="PF07931">
    <property type="entry name" value="CPT"/>
    <property type="match status" value="1"/>
</dbReference>
<organism evidence="3 4">
    <name type="scientific">Pseudoalteromonas peptidolytica F12-50-A1</name>
    <dbReference type="NCBI Taxonomy" id="1315280"/>
    <lineage>
        <taxon>Bacteria</taxon>
        <taxon>Pseudomonadati</taxon>
        <taxon>Pseudomonadota</taxon>
        <taxon>Gammaproteobacteria</taxon>
        <taxon>Alteromonadales</taxon>
        <taxon>Pseudoalteromonadaceae</taxon>
        <taxon>Pseudoalteromonas</taxon>
    </lineage>
</organism>
<reference evidence="3 4" key="1">
    <citation type="submission" date="2015-06" db="EMBL/GenBank/DDBJ databases">
        <title>Genome sequence of Pseudoalteromonas peptidolytica.</title>
        <authorList>
            <person name="Xie B.-B."/>
            <person name="Rong J.-C."/>
            <person name="Qin Q.-L."/>
            <person name="Zhang Y.-Z."/>
        </authorList>
    </citation>
    <scope>NUCLEOTIDE SEQUENCE [LARGE SCALE GENOMIC DNA]</scope>
    <source>
        <strain evidence="3 4">F12-50-A1</strain>
    </source>
</reference>
<evidence type="ECO:0008006" key="5">
    <source>
        <dbReference type="Google" id="ProtNLM"/>
    </source>
</evidence>
<dbReference type="PIRSF" id="PIRSF007531">
    <property type="entry name" value="CPT"/>
    <property type="match status" value="1"/>
</dbReference>
<feature type="binding site" evidence="2">
    <location>
        <begin position="8"/>
        <end position="15"/>
    </location>
    <ligand>
        <name>ATP</name>
        <dbReference type="ChEBI" id="CHEBI:30616"/>
    </ligand>
</feature>
<dbReference type="Proteomes" id="UP000660708">
    <property type="component" value="Unassembled WGS sequence"/>
</dbReference>
<dbReference type="GO" id="GO:0005524">
    <property type="term" value="F:ATP binding"/>
    <property type="evidence" value="ECO:0007669"/>
    <property type="project" value="InterPro"/>
</dbReference>